<dbReference type="InterPro" id="IPR006621">
    <property type="entry name" value="Nose-resist-to-fluoxetine_N"/>
</dbReference>
<keyword evidence="1" id="KW-0812">Transmembrane</keyword>
<dbReference type="AlphaFoldDB" id="A0AA40KVM4"/>
<dbReference type="Proteomes" id="UP001177670">
    <property type="component" value="Unassembled WGS sequence"/>
</dbReference>
<keyword evidence="1" id="KW-1133">Transmembrane helix</keyword>
<sequence>MLKAIVNVEILQSSTDYLNVTHPTISFHWNFIQCDSEVKSLVQQRESVLSDKSKSYGKSYGNSFVTANDASGRYTNSFFWGNSYYVGSSIQCAYINENYGKKVTKTRQNKPMEELKEFDTESRKKHGGLTSNDLWIGTRFDKPPYKLGFYMMTISLNTTFFPRIRMIYLGVCLPFSCNASDVSVIAKLAGSKQAMKHSSLEKIRDQHDMYDMYEDPVFWILFAVTATVFVLMVIGTGYDIYVTRKYTREKNVIYDLERHAKFDQLTTRTHKSLSGKIADVLNISFLRTSFL</sequence>
<dbReference type="EMBL" id="JAHYIQ010000003">
    <property type="protein sequence ID" value="KAK1134314.1"/>
    <property type="molecule type" value="Genomic_DNA"/>
</dbReference>
<proteinExistence type="predicted"/>
<protein>
    <recommendedName>
        <fullName evidence="2">Nose resistant-to-fluoxetine protein N-terminal domain-containing protein</fullName>
    </recommendedName>
</protein>
<reference evidence="3" key="1">
    <citation type="submission" date="2021-10" db="EMBL/GenBank/DDBJ databases">
        <title>Melipona bicolor Genome sequencing and assembly.</title>
        <authorList>
            <person name="Araujo N.S."/>
            <person name="Arias M.C."/>
        </authorList>
    </citation>
    <scope>NUCLEOTIDE SEQUENCE</scope>
    <source>
        <strain evidence="3">USP_2M_L1-L4_2017</strain>
        <tissue evidence="3">Whole body</tissue>
    </source>
</reference>
<feature type="transmembrane region" description="Helical" evidence="1">
    <location>
        <begin position="217"/>
        <end position="241"/>
    </location>
</feature>
<feature type="domain" description="Nose resistant-to-fluoxetine protein N-terminal" evidence="2">
    <location>
        <begin position="68"/>
        <end position="185"/>
    </location>
</feature>
<evidence type="ECO:0000313" key="3">
    <source>
        <dbReference type="EMBL" id="KAK1134314.1"/>
    </source>
</evidence>
<keyword evidence="4" id="KW-1185">Reference proteome</keyword>
<dbReference type="Pfam" id="PF20146">
    <property type="entry name" value="NRF"/>
    <property type="match status" value="1"/>
</dbReference>
<evidence type="ECO:0000256" key="1">
    <source>
        <dbReference type="SAM" id="Phobius"/>
    </source>
</evidence>
<keyword evidence="1" id="KW-0472">Membrane</keyword>
<evidence type="ECO:0000259" key="2">
    <source>
        <dbReference type="Pfam" id="PF20146"/>
    </source>
</evidence>
<gene>
    <name evidence="3" type="ORF">K0M31_012089</name>
</gene>
<name>A0AA40KVM4_9HYME</name>
<organism evidence="3 4">
    <name type="scientific">Melipona bicolor</name>
    <dbReference type="NCBI Taxonomy" id="60889"/>
    <lineage>
        <taxon>Eukaryota</taxon>
        <taxon>Metazoa</taxon>
        <taxon>Ecdysozoa</taxon>
        <taxon>Arthropoda</taxon>
        <taxon>Hexapoda</taxon>
        <taxon>Insecta</taxon>
        <taxon>Pterygota</taxon>
        <taxon>Neoptera</taxon>
        <taxon>Endopterygota</taxon>
        <taxon>Hymenoptera</taxon>
        <taxon>Apocrita</taxon>
        <taxon>Aculeata</taxon>
        <taxon>Apoidea</taxon>
        <taxon>Anthophila</taxon>
        <taxon>Apidae</taxon>
        <taxon>Melipona</taxon>
    </lineage>
</organism>
<comment type="caution">
    <text evidence="3">The sequence shown here is derived from an EMBL/GenBank/DDBJ whole genome shotgun (WGS) entry which is preliminary data.</text>
</comment>
<accession>A0AA40KVM4</accession>
<evidence type="ECO:0000313" key="4">
    <source>
        <dbReference type="Proteomes" id="UP001177670"/>
    </source>
</evidence>